<reference evidence="2 3" key="1">
    <citation type="submission" date="2023-08" db="EMBL/GenBank/DDBJ databases">
        <title>Black Yeasts Isolated from many extreme environments.</title>
        <authorList>
            <person name="Coleine C."/>
            <person name="Stajich J.E."/>
            <person name="Selbmann L."/>
        </authorList>
    </citation>
    <scope>NUCLEOTIDE SEQUENCE [LARGE SCALE GENOMIC DNA]</scope>
    <source>
        <strain evidence="2 3">CCFEE 5935</strain>
    </source>
</reference>
<sequence>MHSLFTTAALLAPLVAAQIQGHCDPADAVQPNPIGKMNKYKNYKTTGTVNGTVAILPIKLTAARGIIPAQYPILEEQYRAWLPSLAADEYPALLQMEQNHDLYHNGVAAGPSADFNRASISFPFVDRLNDGYSSFLYNQAVIISSAATDTIAQFQTYGGIVAPGFTASCNAYEYENGTANLALPPAQRGIDQAAWANTNTDLSNPSIAYRFDPTASSPYSTDFWRNVTNQPLFSSASNGKCDAVTRLPATKVSKGAFAGVHLEGEVAILKAFYPVKGKTVWSDVFGYKVDQAYFEKPQAKCATLKGFSVVEAPA</sequence>
<comment type="caution">
    <text evidence="2">The sequence shown here is derived from an EMBL/GenBank/DDBJ whole genome shotgun (WGS) entry which is preliminary data.</text>
</comment>
<evidence type="ECO:0000313" key="2">
    <source>
        <dbReference type="EMBL" id="KAK5165175.1"/>
    </source>
</evidence>
<proteinExistence type="predicted"/>
<protein>
    <submittedName>
        <fullName evidence="2">Uncharacterized protein</fullName>
    </submittedName>
</protein>
<dbReference type="RefSeq" id="XP_064655318.1">
    <property type="nucleotide sequence ID" value="XM_064806501.1"/>
</dbReference>
<evidence type="ECO:0000313" key="3">
    <source>
        <dbReference type="Proteomes" id="UP001337655"/>
    </source>
</evidence>
<keyword evidence="1" id="KW-0732">Signal</keyword>
<dbReference type="AlphaFoldDB" id="A0AAV9NZ79"/>
<feature type="signal peptide" evidence="1">
    <location>
        <begin position="1"/>
        <end position="17"/>
    </location>
</feature>
<evidence type="ECO:0000256" key="1">
    <source>
        <dbReference type="SAM" id="SignalP"/>
    </source>
</evidence>
<organism evidence="2 3">
    <name type="scientific">Saxophila tyrrhenica</name>
    <dbReference type="NCBI Taxonomy" id="1690608"/>
    <lineage>
        <taxon>Eukaryota</taxon>
        <taxon>Fungi</taxon>
        <taxon>Dikarya</taxon>
        <taxon>Ascomycota</taxon>
        <taxon>Pezizomycotina</taxon>
        <taxon>Dothideomycetes</taxon>
        <taxon>Dothideomycetidae</taxon>
        <taxon>Mycosphaerellales</taxon>
        <taxon>Extremaceae</taxon>
        <taxon>Saxophila</taxon>
    </lineage>
</organism>
<feature type="chain" id="PRO_5043407043" evidence="1">
    <location>
        <begin position="18"/>
        <end position="314"/>
    </location>
</feature>
<keyword evidence="3" id="KW-1185">Reference proteome</keyword>
<accession>A0AAV9NZ79</accession>
<dbReference type="Proteomes" id="UP001337655">
    <property type="component" value="Unassembled WGS sequence"/>
</dbReference>
<dbReference type="GeneID" id="89930605"/>
<gene>
    <name evidence="2" type="ORF">LTR77_009273</name>
</gene>
<dbReference type="EMBL" id="JAVRRT010000017">
    <property type="protein sequence ID" value="KAK5165175.1"/>
    <property type="molecule type" value="Genomic_DNA"/>
</dbReference>
<name>A0AAV9NZ79_9PEZI</name>